<dbReference type="InterPro" id="IPR000477">
    <property type="entry name" value="RT_dom"/>
</dbReference>
<dbReference type="GO" id="GO:0003676">
    <property type="term" value="F:nucleic acid binding"/>
    <property type="evidence" value="ECO:0007669"/>
    <property type="project" value="InterPro"/>
</dbReference>
<comment type="caution">
    <text evidence="2">The sequence shown here is derived from an EMBL/GenBank/DDBJ whole genome shotgun (WGS) entry which is preliminary data.</text>
</comment>
<dbReference type="Pfam" id="PF13456">
    <property type="entry name" value="RVT_3"/>
    <property type="match status" value="1"/>
</dbReference>
<dbReference type="InterPro" id="IPR041577">
    <property type="entry name" value="RT_RNaseH_2"/>
</dbReference>
<evidence type="ECO:0000313" key="3">
    <source>
        <dbReference type="Proteomes" id="UP001172457"/>
    </source>
</evidence>
<dbReference type="CDD" id="cd01647">
    <property type="entry name" value="RT_LTR"/>
    <property type="match status" value="1"/>
</dbReference>
<dbReference type="SUPFAM" id="SSF53098">
    <property type="entry name" value="Ribonuclease H-like"/>
    <property type="match status" value="1"/>
</dbReference>
<protein>
    <recommendedName>
        <fullName evidence="1">RNase H type-1 domain-containing protein</fullName>
    </recommendedName>
</protein>
<dbReference type="PROSITE" id="PS50879">
    <property type="entry name" value="RNASE_H_1"/>
    <property type="match status" value="1"/>
</dbReference>
<dbReference type="InterPro" id="IPR043128">
    <property type="entry name" value="Rev_trsase/Diguanyl_cyclase"/>
</dbReference>
<dbReference type="InterPro" id="IPR036397">
    <property type="entry name" value="RNaseH_sf"/>
</dbReference>
<keyword evidence="3" id="KW-1185">Reference proteome</keyword>
<dbReference type="Gene3D" id="3.30.70.270">
    <property type="match status" value="1"/>
</dbReference>
<organism evidence="2 3">
    <name type="scientific">Centaurea solstitialis</name>
    <name type="common">yellow star-thistle</name>
    <dbReference type="NCBI Taxonomy" id="347529"/>
    <lineage>
        <taxon>Eukaryota</taxon>
        <taxon>Viridiplantae</taxon>
        <taxon>Streptophyta</taxon>
        <taxon>Embryophyta</taxon>
        <taxon>Tracheophyta</taxon>
        <taxon>Spermatophyta</taxon>
        <taxon>Magnoliopsida</taxon>
        <taxon>eudicotyledons</taxon>
        <taxon>Gunneridae</taxon>
        <taxon>Pentapetalae</taxon>
        <taxon>asterids</taxon>
        <taxon>campanulids</taxon>
        <taxon>Asterales</taxon>
        <taxon>Asteraceae</taxon>
        <taxon>Carduoideae</taxon>
        <taxon>Cardueae</taxon>
        <taxon>Centaureinae</taxon>
        <taxon>Centaurea</taxon>
    </lineage>
</organism>
<dbReference type="PANTHER" id="PTHR24559:SF431">
    <property type="entry name" value="RNA-DIRECTED DNA POLYMERASE HOMOLOG"/>
    <property type="match status" value="1"/>
</dbReference>
<dbReference type="AlphaFoldDB" id="A0AA38WSV0"/>
<dbReference type="InterPro" id="IPR002156">
    <property type="entry name" value="RNaseH_domain"/>
</dbReference>
<dbReference type="SUPFAM" id="SSF56672">
    <property type="entry name" value="DNA/RNA polymerases"/>
    <property type="match status" value="1"/>
</dbReference>
<dbReference type="InterPro" id="IPR043502">
    <property type="entry name" value="DNA/RNA_pol_sf"/>
</dbReference>
<gene>
    <name evidence="2" type="ORF">OSB04_006721</name>
</gene>
<evidence type="ECO:0000259" key="1">
    <source>
        <dbReference type="PROSITE" id="PS50879"/>
    </source>
</evidence>
<dbReference type="GO" id="GO:0004523">
    <property type="term" value="F:RNA-DNA hybrid ribonuclease activity"/>
    <property type="evidence" value="ECO:0007669"/>
    <property type="project" value="InterPro"/>
</dbReference>
<proteinExistence type="predicted"/>
<reference evidence="2" key="1">
    <citation type="submission" date="2023-03" db="EMBL/GenBank/DDBJ databases">
        <title>Chromosome-scale reference genome and RAD-based genetic map of yellow starthistle (Centaurea solstitialis) reveal putative structural variation and QTLs associated with invader traits.</title>
        <authorList>
            <person name="Reatini B."/>
            <person name="Cang F.A."/>
            <person name="Jiang Q."/>
            <person name="Mckibben M.T.W."/>
            <person name="Barker M.S."/>
            <person name="Rieseberg L.H."/>
            <person name="Dlugosch K.M."/>
        </authorList>
    </citation>
    <scope>NUCLEOTIDE SEQUENCE</scope>
    <source>
        <strain evidence="2">CAN-66</strain>
        <tissue evidence="2">Leaf</tissue>
    </source>
</reference>
<feature type="domain" description="RNase H type-1" evidence="1">
    <location>
        <begin position="510"/>
        <end position="639"/>
    </location>
</feature>
<evidence type="ECO:0000313" key="2">
    <source>
        <dbReference type="EMBL" id="KAJ9561561.1"/>
    </source>
</evidence>
<dbReference type="Gene3D" id="3.10.10.10">
    <property type="entry name" value="HIV Type 1 Reverse Transcriptase, subunit A, domain 1"/>
    <property type="match status" value="1"/>
</dbReference>
<dbReference type="Pfam" id="PF17919">
    <property type="entry name" value="RT_RNaseH_2"/>
    <property type="match status" value="1"/>
</dbReference>
<dbReference type="CDD" id="cd09279">
    <property type="entry name" value="RNase_HI_like"/>
    <property type="match status" value="1"/>
</dbReference>
<accession>A0AA38WSV0</accession>
<name>A0AA38WSV0_9ASTR</name>
<dbReference type="Pfam" id="PF00078">
    <property type="entry name" value="RVT_1"/>
    <property type="match status" value="1"/>
</dbReference>
<dbReference type="Gene3D" id="3.30.420.10">
    <property type="entry name" value="Ribonuclease H-like superfamily/Ribonuclease H"/>
    <property type="match status" value="1"/>
</dbReference>
<dbReference type="InterPro" id="IPR053134">
    <property type="entry name" value="RNA-dir_DNA_polymerase"/>
</dbReference>
<dbReference type="Proteomes" id="UP001172457">
    <property type="component" value="Chromosome 2"/>
</dbReference>
<dbReference type="InterPro" id="IPR012337">
    <property type="entry name" value="RNaseH-like_sf"/>
</dbReference>
<dbReference type="EMBL" id="JARYMX010000002">
    <property type="protein sequence ID" value="KAJ9561561.1"/>
    <property type="molecule type" value="Genomic_DNA"/>
</dbReference>
<dbReference type="PANTHER" id="PTHR24559">
    <property type="entry name" value="TRANSPOSON TY3-I GAG-POL POLYPROTEIN"/>
    <property type="match status" value="1"/>
</dbReference>
<sequence>MNTRLRMLEEHNAKMLSLLAKLPGAAVPVEVEPKTGYQASPYFASSRKMKKQTSDLYYVVQKIGESIHDYFNRFNAEMSEIRNCDVKTAIKAYKRGLDDTSGIYTDLTKYPLENFDDVRTTKELVDSLRNIEANIRWPKKSEQPSKDKDQMKWCDFHGDHGHATEECICLKKELAYLKSKSHLKSVLPDGERPLSPIHTKVMNCITDCFAWSHEDMVRVSPDVISHKLNVDPSFKPIKQKCRKFTPERNKVINDEVDSLLKTSKIREVKYPDWLANVVVMQKKNEKWRVCIDFTDLNKVCPKDPFPLPHIDGMIDATTGHELLTFMDAYSGYNQILMHKGDQEKTTFMTDKGIYCYKVMPFGLKNAGSTYQRLVNIMFKEHPRRTMEMKLNPTKCSFRVGAEKFLGYMVTRRGKEAIPEQIKAIIELKSPKNMKEQYIMSPPLLTKPQIGKTLQLYLALSTSAVSAILVREEDNEQRPIYYISKSLLDAETSPELEPMTQTEVSIVAIQDDTPWIMHIDGSSNIRGSGLGVVLRSLQGGKMVYSIQCDFKTTNNEAEYEALITGMDMAYSLGAQNLHVRSDSLLVVNQVNGDFQSKDSKMLRYLEIAKAKIARFERFTIEQIPRDLNTQADALANLGFAFDEPALENVSIVHLTTPSIGTQEIV</sequence>